<evidence type="ECO:0000256" key="2">
    <source>
        <dbReference type="ARBA" id="ARBA00006900"/>
    </source>
</evidence>
<dbReference type="InterPro" id="IPR020940">
    <property type="entry name" value="Thymidylate_synthase_AS"/>
</dbReference>
<dbReference type="PIRSF" id="PIRSF000389">
    <property type="entry name" value="DHFR-TS"/>
    <property type="match status" value="1"/>
</dbReference>
<comment type="catalytic activity">
    <reaction evidence="11">
        <text>dUMP + (6R)-5,10-methylene-5,6,7,8-tetrahydrofolate = 7,8-dihydrofolate + dTMP</text>
        <dbReference type="Rhea" id="RHEA:12104"/>
        <dbReference type="ChEBI" id="CHEBI:15636"/>
        <dbReference type="ChEBI" id="CHEBI:57451"/>
        <dbReference type="ChEBI" id="CHEBI:63528"/>
        <dbReference type="ChEBI" id="CHEBI:246422"/>
        <dbReference type="EC" id="2.1.1.45"/>
    </reaction>
</comment>
<evidence type="ECO:0000256" key="8">
    <source>
        <dbReference type="ARBA" id="ARBA00022857"/>
    </source>
</evidence>
<sequence length="464" mass="53592">MSLAPFSIIVATDGGNGIAKNGTIPWNSRSDMKFFRDTTVGRGRNAVIMGRTSYESISPEYRPLSGRHCVVVSRNWKQEDHPEIRVCPSLLDALATVGNGIKSYDEVFIAGGEQIYNEVINNFMYLCKKIHITRFKTDYECDQFFPWDAVRHYPTFQDIQKTRDFIRYFFAPNVKHEEYQYLDLLRTIADNGEIKPDRTGVGTQSIFGAKIEFNISERLPILTTKKVFYDQILKELLFFISGRTNTKILEEQNVDIWKDNTSRKFLDAQNLEYEEGDMGPGYGFQWRHWNATYNGIEEDYTGKGIDQLSKLIKNIRQDPHSRRHILTAWNPEQLQEMAIPPCHLLAQFNVSGDRKYLDCQVYQRSGDMFLGVPYNITSYCVLTYMIAHITRLKPRKFIHTIGDAHIYSTHGDQIKRQLARTPRPFPHLIFRGATKIHEIDDFNFDSFIIEGYTACPAISAPMAV</sequence>
<dbReference type="GO" id="GO:0004146">
    <property type="term" value="F:dihydrofolate reductase activity"/>
    <property type="evidence" value="ECO:0007669"/>
    <property type="project" value="UniProtKB-EC"/>
</dbReference>
<dbReference type="GO" id="GO:0006730">
    <property type="term" value="P:one-carbon metabolic process"/>
    <property type="evidence" value="ECO:0007669"/>
    <property type="project" value="UniProtKB-KW"/>
</dbReference>
<proteinExistence type="inferred from homology"/>
<comment type="pathway">
    <text evidence="1">Cofactor biosynthesis; tetrahydrofolate biosynthesis; 5,6,7,8-tetrahydrofolate from 7,8-dihydrofolate: step 1/1.</text>
</comment>
<dbReference type="EMBL" id="MK500334">
    <property type="protein sequence ID" value="QBK86422.1"/>
    <property type="molecule type" value="Genomic_DNA"/>
</dbReference>
<keyword evidence="10" id="KW-0511">Multifunctional enzyme</keyword>
<evidence type="ECO:0000256" key="1">
    <source>
        <dbReference type="ARBA" id="ARBA00004903"/>
    </source>
</evidence>
<dbReference type="InterPro" id="IPR023451">
    <property type="entry name" value="Thymidate_synth/dCMP_Mease_dom"/>
</dbReference>
<dbReference type="CDD" id="cd00351">
    <property type="entry name" value="TS_Pyrimidine_HMase"/>
    <property type="match status" value="1"/>
</dbReference>
<dbReference type="InterPro" id="IPR012262">
    <property type="entry name" value="DHFR-TS"/>
</dbReference>
<evidence type="ECO:0000256" key="6">
    <source>
        <dbReference type="ARBA" id="ARBA00022679"/>
    </source>
</evidence>
<dbReference type="PROSITE" id="PS51330">
    <property type="entry name" value="DHFR_2"/>
    <property type="match status" value="1"/>
</dbReference>
<gene>
    <name evidence="15" type="ORF">LCMAC102_02170</name>
</gene>
<comment type="catalytic activity">
    <reaction evidence="12">
        <text>(6S)-5,6,7,8-tetrahydrofolate + NADP(+) = 7,8-dihydrofolate + NADPH + H(+)</text>
        <dbReference type="Rhea" id="RHEA:15009"/>
        <dbReference type="ChEBI" id="CHEBI:15378"/>
        <dbReference type="ChEBI" id="CHEBI:57451"/>
        <dbReference type="ChEBI" id="CHEBI:57453"/>
        <dbReference type="ChEBI" id="CHEBI:57783"/>
        <dbReference type="ChEBI" id="CHEBI:58349"/>
        <dbReference type="EC" id="1.5.1.3"/>
    </reaction>
</comment>
<evidence type="ECO:0000256" key="7">
    <source>
        <dbReference type="ARBA" id="ARBA00022727"/>
    </source>
</evidence>
<keyword evidence="4" id="KW-0554">One-carbon metabolism</keyword>
<feature type="active site" evidence="13">
    <location>
        <position position="342"/>
    </location>
</feature>
<dbReference type="SUPFAM" id="SSF53597">
    <property type="entry name" value="Dihydrofolate reductase-like"/>
    <property type="match status" value="1"/>
</dbReference>
<comment type="similarity">
    <text evidence="3">In the N-terminal section; belongs to the dihydrofolate reductase family.</text>
</comment>
<dbReference type="GO" id="GO:0004799">
    <property type="term" value="F:thymidylate synthase activity"/>
    <property type="evidence" value="ECO:0007669"/>
    <property type="project" value="UniProtKB-EC"/>
</dbReference>
<dbReference type="GO" id="GO:0046654">
    <property type="term" value="P:tetrahydrofolate biosynthetic process"/>
    <property type="evidence" value="ECO:0007669"/>
    <property type="project" value="UniProtKB-UniPathway"/>
</dbReference>
<dbReference type="Pfam" id="PF00186">
    <property type="entry name" value="DHFR_1"/>
    <property type="match status" value="1"/>
</dbReference>
<dbReference type="HAMAP" id="MF_00008">
    <property type="entry name" value="Thymidy_synth_bact"/>
    <property type="match status" value="1"/>
</dbReference>
<feature type="domain" description="DHFR" evidence="14">
    <location>
        <begin position="5"/>
        <end position="186"/>
    </location>
</feature>
<protein>
    <submittedName>
        <fullName evidence="15">Bifunctional dihydrofolate reductase-thymidylate synthase</fullName>
    </submittedName>
</protein>
<dbReference type="InterPro" id="IPR000398">
    <property type="entry name" value="Thymidylate_synthase"/>
</dbReference>
<dbReference type="FunFam" id="3.30.572.10:FF:000013">
    <property type="entry name" value="Thymidylate synthase"/>
    <property type="match status" value="1"/>
</dbReference>
<keyword evidence="7" id="KW-0545">Nucleotide biosynthesis</keyword>
<dbReference type="CDD" id="cd00209">
    <property type="entry name" value="DHFR"/>
    <property type="match status" value="1"/>
</dbReference>
<dbReference type="SUPFAM" id="SSF55831">
    <property type="entry name" value="Thymidylate synthase/dCMP hydroxymethylase"/>
    <property type="match status" value="1"/>
</dbReference>
<dbReference type="UniPathway" id="UPA00077">
    <property type="reaction ID" value="UER00158"/>
</dbReference>
<dbReference type="NCBIfam" id="TIGR03284">
    <property type="entry name" value="thym_sym"/>
    <property type="match status" value="1"/>
</dbReference>
<dbReference type="Gene3D" id="3.30.572.10">
    <property type="entry name" value="Thymidylate synthase/dCMP hydroxymethylase domain"/>
    <property type="match status" value="1"/>
</dbReference>
<evidence type="ECO:0000256" key="3">
    <source>
        <dbReference type="ARBA" id="ARBA00010176"/>
    </source>
</evidence>
<dbReference type="Gene3D" id="3.40.430.10">
    <property type="entry name" value="Dihydrofolate Reductase, subunit A"/>
    <property type="match status" value="1"/>
</dbReference>
<keyword evidence="9" id="KW-0560">Oxidoreductase</keyword>
<reference evidence="15" key="1">
    <citation type="journal article" date="2019" name="MBio">
        <title>Virus Genomes from Deep Sea Sediments Expand the Ocean Megavirome and Support Independent Origins of Viral Gigantism.</title>
        <authorList>
            <person name="Backstrom D."/>
            <person name="Yutin N."/>
            <person name="Jorgensen S.L."/>
            <person name="Dharamshi J."/>
            <person name="Homa F."/>
            <person name="Zaremba-Niedwiedzka K."/>
            <person name="Spang A."/>
            <person name="Wolf Y.I."/>
            <person name="Koonin E.V."/>
            <person name="Ettema T.J."/>
        </authorList>
    </citation>
    <scope>NUCLEOTIDE SEQUENCE</scope>
</reference>
<dbReference type="InterPro" id="IPR045097">
    <property type="entry name" value="Thymidate_synth/dCMP_Mease"/>
</dbReference>
<keyword evidence="5" id="KW-0489">Methyltransferase</keyword>
<dbReference type="PRINTS" id="PR00108">
    <property type="entry name" value="THYMDSNTHASE"/>
</dbReference>
<evidence type="ECO:0000256" key="13">
    <source>
        <dbReference type="PROSITE-ProRule" id="PRU10016"/>
    </source>
</evidence>
<keyword evidence="8" id="KW-0521">NADP</keyword>
<dbReference type="Pfam" id="PF00303">
    <property type="entry name" value="Thymidylat_synt"/>
    <property type="match status" value="1"/>
</dbReference>
<keyword evidence="6" id="KW-0808">Transferase</keyword>
<evidence type="ECO:0000259" key="14">
    <source>
        <dbReference type="PROSITE" id="PS51330"/>
    </source>
</evidence>
<dbReference type="InterPro" id="IPR001796">
    <property type="entry name" value="DHFR_dom"/>
</dbReference>
<comment type="similarity">
    <text evidence="2">In the C-terminal section; belongs to the thymidylate synthase family.</text>
</comment>
<dbReference type="GO" id="GO:0032259">
    <property type="term" value="P:methylation"/>
    <property type="evidence" value="ECO:0007669"/>
    <property type="project" value="UniProtKB-KW"/>
</dbReference>
<dbReference type="PANTHER" id="PTHR11548">
    <property type="entry name" value="THYMIDYLATE SYNTHASE 1"/>
    <property type="match status" value="1"/>
</dbReference>
<evidence type="ECO:0000256" key="11">
    <source>
        <dbReference type="ARBA" id="ARBA00047344"/>
    </source>
</evidence>
<evidence type="ECO:0000256" key="4">
    <source>
        <dbReference type="ARBA" id="ARBA00022563"/>
    </source>
</evidence>
<name>A0A481YTA4_9VIRU</name>
<dbReference type="InterPro" id="IPR024072">
    <property type="entry name" value="DHFR-like_dom_sf"/>
</dbReference>
<evidence type="ECO:0000256" key="9">
    <source>
        <dbReference type="ARBA" id="ARBA00023002"/>
    </source>
</evidence>
<evidence type="ECO:0000256" key="10">
    <source>
        <dbReference type="ARBA" id="ARBA00023268"/>
    </source>
</evidence>
<dbReference type="PANTHER" id="PTHR11548:SF2">
    <property type="entry name" value="THYMIDYLATE SYNTHASE"/>
    <property type="match status" value="1"/>
</dbReference>
<organism evidence="15">
    <name type="scientific">Marseillevirus LCMAC102</name>
    <dbReference type="NCBI Taxonomy" id="2506603"/>
    <lineage>
        <taxon>Viruses</taxon>
        <taxon>Varidnaviria</taxon>
        <taxon>Bamfordvirae</taxon>
        <taxon>Nucleocytoviricota</taxon>
        <taxon>Megaviricetes</taxon>
        <taxon>Pimascovirales</taxon>
        <taxon>Pimascovirales incertae sedis</taxon>
        <taxon>Marseilleviridae</taxon>
    </lineage>
</organism>
<evidence type="ECO:0000256" key="12">
    <source>
        <dbReference type="ARBA" id="ARBA00048873"/>
    </source>
</evidence>
<dbReference type="GO" id="GO:0006231">
    <property type="term" value="P:dTMP biosynthetic process"/>
    <property type="evidence" value="ECO:0007669"/>
    <property type="project" value="InterPro"/>
</dbReference>
<evidence type="ECO:0000256" key="5">
    <source>
        <dbReference type="ARBA" id="ARBA00022603"/>
    </source>
</evidence>
<evidence type="ECO:0000313" key="15">
    <source>
        <dbReference type="EMBL" id="QBK86422.1"/>
    </source>
</evidence>
<accession>A0A481YTA4</accession>
<dbReference type="PROSITE" id="PS00091">
    <property type="entry name" value="THYMIDYLATE_SYNTHASE"/>
    <property type="match status" value="1"/>
</dbReference>
<dbReference type="InterPro" id="IPR036926">
    <property type="entry name" value="Thymidate_synth/dCMP_Mease_sf"/>
</dbReference>